<sequence length="153" mass="16962">MKKSNILKLGMVGLLSMGLSSCFISNQEEANIALAKWQGKKINDFFFRYGKGEFQAQSSAGTKAYSWKSASRRVEIAGTSYVVKVEDRYIPGQYHNKVVYTPSTFKSYQCVLRIETSSGGTILNLTNVTGSGECARYFSLSQAEIDALLEARK</sequence>
<evidence type="ECO:0008006" key="2">
    <source>
        <dbReference type="Google" id="ProtNLM"/>
    </source>
</evidence>
<reference key="1">
    <citation type="submission" date="2017-08" db="EMBL/GenBank/DDBJ databases">
        <title>A dynamic microbial community with high functional redundancy inhabits the cold, oxic subseafloor aquifer.</title>
        <authorList>
            <person name="Tully B.J."/>
            <person name="Wheat C.G."/>
            <person name="Glazer B.T."/>
            <person name="Huber J.A."/>
        </authorList>
    </citation>
    <scope>NUCLEOTIDE SEQUENCE [LARGE SCALE GENOMIC DNA]</scope>
</reference>
<name>A0A2A4YT51_9PROT</name>
<gene>
    <name evidence="1" type="ORF">COB13_15635</name>
</gene>
<comment type="caution">
    <text evidence="1">The sequence shown here is derived from an EMBL/GenBank/DDBJ whole genome shotgun (WGS) entry which is preliminary data.</text>
</comment>
<dbReference type="AlphaFoldDB" id="A0A2A4YT51"/>
<dbReference type="PROSITE" id="PS51257">
    <property type="entry name" value="PROKAR_LIPOPROTEIN"/>
    <property type="match status" value="1"/>
</dbReference>
<organism evidence="1">
    <name type="scientific">OCS116 cluster bacterium</name>
    <dbReference type="NCBI Taxonomy" id="2030921"/>
    <lineage>
        <taxon>Bacteria</taxon>
        <taxon>Pseudomonadati</taxon>
        <taxon>Pseudomonadota</taxon>
        <taxon>Alphaproteobacteria</taxon>
        <taxon>OCS116 cluster</taxon>
    </lineage>
</organism>
<reference evidence="1" key="2">
    <citation type="journal article" date="2018" name="ISME J.">
        <title>A dynamic microbial community with high functional redundancy inhabits the cold, oxic subseafloor aquifer.</title>
        <authorList>
            <person name="Tully B.J."/>
            <person name="Wheat C.G."/>
            <person name="Glazer B.T."/>
            <person name="Huber J.A."/>
        </authorList>
    </citation>
    <scope>NUCLEOTIDE SEQUENCE</scope>
    <source>
        <strain evidence="1">NORP83</strain>
    </source>
</reference>
<evidence type="ECO:0000313" key="1">
    <source>
        <dbReference type="EMBL" id="PCI97497.1"/>
    </source>
</evidence>
<dbReference type="EMBL" id="NVUS01000029">
    <property type="protein sequence ID" value="PCI97497.1"/>
    <property type="molecule type" value="Genomic_DNA"/>
</dbReference>
<proteinExistence type="predicted"/>
<protein>
    <recommendedName>
        <fullName evidence="2">Lipoprotein</fullName>
    </recommendedName>
</protein>
<accession>A0A2A4YT51</accession>